<evidence type="ECO:0000313" key="1">
    <source>
        <dbReference type="EMBL" id="CEG11307.1"/>
    </source>
</evidence>
<proteinExistence type="predicted"/>
<reference evidence="1" key="1">
    <citation type="submission" date="2014-09" db="EMBL/GenBank/DDBJ databases">
        <authorList>
            <person name="Probst J Alexander"/>
        </authorList>
    </citation>
    <scope>NUCLEOTIDE SEQUENCE</scope>
</reference>
<protein>
    <recommendedName>
        <fullName evidence="2">PepSY domain-containing protein</fullName>
    </recommendedName>
</protein>
<accession>A0A098E642</accession>
<gene>
    <name evidence="1" type="ORF">MSIBF_A1380008</name>
</gene>
<organism evidence="1">
    <name type="scientific">groundwater metagenome</name>
    <dbReference type="NCBI Taxonomy" id="717931"/>
    <lineage>
        <taxon>unclassified sequences</taxon>
        <taxon>metagenomes</taxon>
        <taxon>ecological metagenomes</taxon>
    </lineage>
</organism>
<evidence type="ECO:0008006" key="2">
    <source>
        <dbReference type="Google" id="ProtNLM"/>
    </source>
</evidence>
<dbReference type="AlphaFoldDB" id="A0A098E642"/>
<sequence length="79" mass="9448">MDKLKFADAKNIVAKNLKTLFNVEEFEITHSEQEEYVWKINAEFKEKINNTEKHRTALFSIDTITGEVKEFRKDYMGRF</sequence>
<dbReference type="EMBL" id="CCXY01000044">
    <property type="protein sequence ID" value="CEG11307.1"/>
    <property type="molecule type" value="Genomic_DNA"/>
</dbReference>
<name>A0A098E642_9ZZZZ</name>